<organism evidence="3 4">
    <name type="scientific">Saguinus oedipus</name>
    <name type="common">Cotton-top tamarin</name>
    <name type="synonym">Oedipomidas oedipus</name>
    <dbReference type="NCBI Taxonomy" id="9490"/>
    <lineage>
        <taxon>Eukaryota</taxon>
        <taxon>Metazoa</taxon>
        <taxon>Chordata</taxon>
        <taxon>Craniata</taxon>
        <taxon>Vertebrata</taxon>
        <taxon>Euteleostomi</taxon>
        <taxon>Mammalia</taxon>
        <taxon>Eutheria</taxon>
        <taxon>Euarchontoglires</taxon>
        <taxon>Primates</taxon>
        <taxon>Haplorrhini</taxon>
        <taxon>Platyrrhini</taxon>
        <taxon>Cebidae</taxon>
        <taxon>Callitrichinae</taxon>
        <taxon>Saguinus</taxon>
    </lineage>
</organism>
<dbReference type="PANTHER" id="PTHR47225">
    <property type="entry name" value="EF-HAND CALCIUM-BINDING DOMAIN-CONTAINING PROTEIN 12"/>
    <property type="match status" value="1"/>
</dbReference>
<reference evidence="3 4" key="1">
    <citation type="submission" date="2023-05" db="EMBL/GenBank/DDBJ databases">
        <title>B98-5 Cell Line De Novo Hybrid Assembly: An Optical Mapping Approach.</title>
        <authorList>
            <person name="Kananen K."/>
            <person name="Auerbach J.A."/>
            <person name="Kautto E."/>
            <person name="Blachly J.S."/>
        </authorList>
    </citation>
    <scope>NUCLEOTIDE SEQUENCE [LARGE SCALE GENOMIC DNA]</scope>
    <source>
        <strain evidence="3">B95-8</strain>
        <tissue evidence="3">Cell line</tissue>
    </source>
</reference>
<dbReference type="PANTHER" id="PTHR47225:SF1">
    <property type="entry name" value="EF-HAND CALCIUM-BINDING DOMAIN-CONTAINING PROTEIN 12"/>
    <property type="match status" value="1"/>
</dbReference>
<evidence type="ECO:0000313" key="3">
    <source>
        <dbReference type="EMBL" id="KAK2091368.1"/>
    </source>
</evidence>
<feature type="region of interest" description="Disordered" evidence="1">
    <location>
        <begin position="168"/>
        <end position="187"/>
    </location>
</feature>
<dbReference type="InterPro" id="IPR042847">
    <property type="entry name" value="EFC12"/>
</dbReference>
<accession>A0ABQ9U2S9</accession>
<dbReference type="Proteomes" id="UP001266305">
    <property type="component" value="Unassembled WGS sequence"/>
</dbReference>
<sequence>MHRHFILLVRLDRDSSPHFTEKQTEKKAPWLSHRMAPQLQLPKPPALSAMYSYLHDRKIKILELFHKVGQGKNQRITREEFIMAVKALKVCSVNLITSQLPWGIPILHSRLQNQDQRKLVGVPLKNQEVEDIVIYLSSLGKHNTITMDILAKTYKQWSMAQQRSSLATARERAYPSPSCASTSPSWE</sequence>
<evidence type="ECO:0000259" key="2">
    <source>
        <dbReference type="PROSITE" id="PS50222"/>
    </source>
</evidence>
<comment type="caution">
    <text evidence="3">The sequence shown here is derived from an EMBL/GenBank/DDBJ whole genome shotgun (WGS) entry which is preliminary data.</text>
</comment>
<proteinExistence type="predicted"/>
<keyword evidence="4" id="KW-1185">Reference proteome</keyword>
<gene>
    <name evidence="3" type="primary">EFCAB12_2</name>
    <name evidence="3" type="ORF">P7K49_030652</name>
</gene>
<protein>
    <submittedName>
        <fullName evidence="3">EF-hand calcium-binding domain-containing protein 12</fullName>
    </submittedName>
</protein>
<evidence type="ECO:0000313" key="4">
    <source>
        <dbReference type="Proteomes" id="UP001266305"/>
    </source>
</evidence>
<dbReference type="PROSITE" id="PS50222">
    <property type="entry name" value="EF_HAND_2"/>
    <property type="match status" value="1"/>
</dbReference>
<feature type="domain" description="EF-hand" evidence="2">
    <location>
        <begin position="56"/>
        <end position="91"/>
    </location>
</feature>
<dbReference type="InterPro" id="IPR002048">
    <property type="entry name" value="EF_hand_dom"/>
</dbReference>
<evidence type="ECO:0000256" key="1">
    <source>
        <dbReference type="SAM" id="MobiDB-lite"/>
    </source>
</evidence>
<feature type="compositionally biased region" description="Polar residues" evidence="1">
    <location>
        <begin position="178"/>
        <end position="187"/>
    </location>
</feature>
<name>A0ABQ9U2S9_SAGOE</name>
<dbReference type="EMBL" id="JASSZA010000016">
    <property type="protein sequence ID" value="KAK2091368.1"/>
    <property type="molecule type" value="Genomic_DNA"/>
</dbReference>